<dbReference type="Proteomes" id="UP000600214">
    <property type="component" value="Unassembled WGS sequence"/>
</dbReference>
<gene>
    <name evidence="2" type="ORF">GCM10007423_39510</name>
</gene>
<keyword evidence="1" id="KW-0732">Signal</keyword>
<protein>
    <submittedName>
        <fullName evidence="2">Uncharacterized protein</fullName>
    </submittedName>
</protein>
<dbReference type="RefSeq" id="WP_188935325.1">
    <property type="nucleotide sequence ID" value="NZ_BMIA01000003.1"/>
</dbReference>
<feature type="signal peptide" evidence="1">
    <location>
        <begin position="1"/>
        <end position="20"/>
    </location>
</feature>
<evidence type="ECO:0000256" key="1">
    <source>
        <dbReference type="SAM" id="SignalP"/>
    </source>
</evidence>
<dbReference type="EMBL" id="BMIA01000003">
    <property type="protein sequence ID" value="GGH42692.1"/>
    <property type="molecule type" value="Genomic_DNA"/>
</dbReference>
<reference evidence="3" key="1">
    <citation type="journal article" date="2019" name="Int. J. Syst. Evol. Microbiol.">
        <title>The Global Catalogue of Microorganisms (GCM) 10K type strain sequencing project: providing services to taxonomists for standard genome sequencing and annotation.</title>
        <authorList>
            <consortium name="The Broad Institute Genomics Platform"/>
            <consortium name="The Broad Institute Genome Sequencing Center for Infectious Disease"/>
            <person name="Wu L."/>
            <person name="Ma J."/>
        </authorList>
    </citation>
    <scope>NUCLEOTIDE SEQUENCE [LARGE SCALE GENOMIC DNA]</scope>
    <source>
        <strain evidence="3">CGMCC 1.15288</strain>
    </source>
</reference>
<evidence type="ECO:0000313" key="2">
    <source>
        <dbReference type="EMBL" id="GGH42692.1"/>
    </source>
</evidence>
<evidence type="ECO:0000313" key="3">
    <source>
        <dbReference type="Proteomes" id="UP000600214"/>
    </source>
</evidence>
<feature type="chain" id="PRO_5045123271" evidence="1">
    <location>
        <begin position="21"/>
        <end position="175"/>
    </location>
</feature>
<keyword evidence="3" id="KW-1185">Reference proteome</keyword>
<name>A0ABQ1Z0G8_9BACT</name>
<proteinExistence type="predicted"/>
<accession>A0ABQ1Z0G8</accession>
<comment type="caution">
    <text evidence="2">The sequence shown here is derived from an EMBL/GenBank/DDBJ whole genome shotgun (WGS) entry which is preliminary data.</text>
</comment>
<organism evidence="2 3">
    <name type="scientific">Dyadobacter endophyticus</name>
    <dbReference type="NCBI Taxonomy" id="1749036"/>
    <lineage>
        <taxon>Bacteria</taxon>
        <taxon>Pseudomonadati</taxon>
        <taxon>Bacteroidota</taxon>
        <taxon>Cytophagia</taxon>
        <taxon>Cytophagales</taxon>
        <taxon>Spirosomataceae</taxon>
        <taxon>Dyadobacter</taxon>
    </lineage>
</organism>
<sequence length="175" mass="20060">MFKFLSCLIALFLIYSTCVAQVEEKSPPTNFDEFVSKHDGFVKIEDFALTRMILQLSYGETRIRKVAAGKETKIYYQVTSGQYSGSVASEDFADLIKAYDNLKQMSSNDVKESHDYLENKYVDKGGLEIGYVVEKKRLTWFVRPHKFGPRTLFLKDPTTMEESLTQGIVVLQKLQ</sequence>